<gene>
    <name evidence="4" type="ORF">CAUJ_LOCUS8645</name>
</gene>
<dbReference type="Pfam" id="PF00956">
    <property type="entry name" value="NAP"/>
    <property type="match status" value="1"/>
</dbReference>
<dbReference type="InterPro" id="IPR002164">
    <property type="entry name" value="NAP_family"/>
</dbReference>
<dbReference type="AlphaFoldDB" id="A0A8S1H8G7"/>
<dbReference type="OrthoDB" id="27325at2759"/>
<dbReference type="FunFam" id="1.20.5.1500:FF:000001">
    <property type="entry name" value="Nucleosome assembly protein 1-like 1"/>
    <property type="match status" value="1"/>
</dbReference>
<protein>
    <recommendedName>
        <fullName evidence="6">Nucleosome assembly protein</fullName>
    </recommendedName>
</protein>
<organism evidence="4 5">
    <name type="scientific">Caenorhabditis auriculariae</name>
    <dbReference type="NCBI Taxonomy" id="2777116"/>
    <lineage>
        <taxon>Eukaryota</taxon>
        <taxon>Metazoa</taxon>
        <taxon>Ecdysozoa</taxon>
        <taxon>Nematoda</taxon>
        <taxon>Chromadorea</taxon>
        <taxon>Rhabditida</taxon>
        <taxon>Rhabditina</taxon>
        <taxon>Rhabditomorpha</taxon>
        <taxon>Rhabditoidea</taxon>
        <taxon>Rhabditidae</taxon>
        <taxon>Peloderinae</taxon>
        <taxon>Caenorhabditis</taxon>
    </lineage>
</organism>
<reference evidence="4" key="1">
    <citation type="submission" date="2020-10" db="EMBL/GenBank/DDBJ databases">
        <authorList>
            <person name="Kikuchi T."/>
        </authorList>
    </citation>
    <scope>NUCLEOTIDE SEQUENCE</scope>
    <source>
        <strain evidence="4">NKZ352</strain>
    </source>
</reference>
<evidence type="ECO:0008006" key="6">
    <source>
        <dbReference type="Google" id="ProtNLM"/>
    </source>
</evidence>
<sequence length="309" mass="35444">MATGNISEMLREGGYDPHHDLLSKLPNNVKKRISALKSLQIKSIELEAEFYSRVHALEREFEVKFAPHYEERRKIVNGERDPTEEEGNYPLLHGADEHEIQSLYSNSDPDTDAKGIKDFWLTEHDEPILSYLTDVTSNSTENPSKFVLNFHFASNPYFKNSVLTKEYILNIAIDKNDPFNFDGPQVERINGAKIEWEDGKDVTKKAVKKKQKRGANAGKYLTKTVKAESFFNFFESPKNEDEKNEDDEEDHDNMEDILIADYEVGQIIRDTVISRAVLLYTGELATEDPDMFDFDGEDGEGSEDEEDEE</sequence>
<dbReference type="InterPro" id="IPR037231">
    <property type="entry name" value="NAP-like_sf"/>
</dbReference>
<dbReference type="PANTHER" id="PTHR11875">
    <property type="entry name" value="TESTIS-SPECIFIC Y-ENCODED PROTEIN"/>
    <property type="match status" value="1"/>
</dbReference>
<evidence type="ECO:0000256" key="3">
    <source>
        <dbReference type="SAM" id="MobiDB-lite"/>
    </source>
</evidence>
<feature type="region of interest" description="Disordered" evidence="3">
    <location>
        <begin position="288"/>
        <end position="309"/>
    </location>
</feature>
<dbReference type="SUPFAM" id="SSF143113">
    <property type="entry name" value="NAP-like"/>
    <property type="match status" value="1"/>
</dbReference>
<dbReference type="GO" id="GO:0006334">
    <property type="term" value="P:nucleosome assembly"/>
    <property type="evidence" value="ECO:0007669"/>
    <property type="project" value="InterPro"/>
</dbReference>
<dbReference type="Proteomes" id="UP000835052">
    <property type="component" value="Unassembled WGS sequence"/>
</dbReference>
<dbReference type="Gene3D" id="3.30.1120.90">
    <property type="entry name" value="Nucleosome assembly protein"/>
    <property type="match status" value="1"/>
</dbReference>
<accession>A0A8S1H8G7</accession>
<dbReference type="GO" id="GO:0005634">
    <property type="term" value="C:nucleus"/>
    <property type="evidence" value="ECO:0007669"/>
    <property type="project" value="InterPro"/>
</dbReference>
<dbReference type="EMBL" id="CAJGYM010000029">
    <property type="protein sequence ID" value="CAD6192726.1"/>
    <property type="molecule type" value="Genomic_DNA"/>
</dbReference>
<proteinExistence type="inferred from homology"/>
<comment type="similarity">
    <text evidence="1 2">Belongs to the nucleosome assembly protein (NAP) family.</text>
</comment>
<evidence type="ECO:0000256" key="1">
    <source>
        <dbReference type="ARBA" id="ARBA00009947"/>
    </source>
</evidence>
<keyword evidence="5" id="KW-1185">Reference proteome</keyword>
<evidence type="ECO:0000313" key="5">
    <source>
        <dbReference type="Proteomes" id="UP000835052"/>
    </source>
</evidence>
<evidence type="ECO:0000313" key="4">
    <source>
        <dbReference type="EMBL" id="CAD6192726.1"/>
    </source>
</evidence>
<comment type="caution">
    <text evidence="4">The sequence shown here is derived from an EMBL/GenBank/DDBJ whole genome shotgun (WGS) entry which is preliminary data.</text>
</comment>
<name>A0A8S1H8G7_9PELO</name>
<dbReference type="Gene3D" id="1.20.5.1500">
    <property type="match status" value="1"/>
</dbReference>
<evidence type="ECO:0000256" key="2">
    <source>
        <dbReference type="RuleBase" id="RU003876"/>
    </source>
</evidence>